<dbReference type="eggNOG" id="COG0583">
    <property type="taxonomic scope" value="Bacteria"/>
</dbReference>
<keyword evidence="3" id="KW-0238">DNA-binding</keyword>
<dbReference type="PANTHER" id="PTHR30126:SF4">
    <property type="entry name" value="LYSR FAMILY TRANSCRIPTIONAL REGULATOR"/>
    <property type="match status" value="1"/>
</dbReference>
<dbReference type="OrthoDB" id="196624at2"/>
<dbReference type="GO" id="GO:0000976">
    <property type="term" value="F:transcription cis-regulatory region binding"/>
    <property type="evidence" value="ECO:0007669"/>
    <property type="project" value="TreeGrafter"/>
</dbReference>
<dbReference type="GO" id="GO:0003700">
    <property type="term" value="F:DNA-binding transcription factor activity"/>
    <property type="evidence" value="ECO:0007669"/>
    <property type="project" value="InterPro"/>
</dbReference>
<dbReference type="RefSeq" id="WP_025797566.1">
    <property type="nucleotide sequence ID" value="NZ_CP009706.1"/>
</dbReference>
<reference evidence="6 7" key="1">
    <citation type="journal article" date="2014" name="Gut Pathog.">
        <title>Gene clusters of Hafnia alvei strain FB1 important in survival and pathogenesis: a draft genome perspective.</title>
        <authorList>
            <person name="Tan J.Y."/>
            <person name="Yin W.F."/>
            <person name="Chan K.G."/>
        </authorList>
    </citation>
    <scope>NUCLEOTIDE SEQUENCE [LARGE SCALE GENOMIC DNA]</scope>
    <source>
        <strain evidence="6 7">FB1</strain>
    </source>
</reference>
<evidence type="ECO:0000259" key="5">
    <source>
        <dbReference type="PROSITE" id="PS50931"/>
    </source>
</evidence>
<feature type="domain" description="HTH lysR-type" evidence="5">
    <location>
        <begin position="3"/>
        <end position="60"/>
    </location>
</feature>
<dbReference type="PATRIC" id="fig|1453496.5.peg.3191"/>
<dbReference type="Gene3D" id="1.10.10.10">
    <property type="entry name" value="Winged helix-like DNA-binding domain superfamily/Winged helix DNA-binding domain"/>
    <property type="match status" value="1"/>
</dbReference>
<dbReference type="InterPro" id="IPR036390">
    <property type="entry name" value="WH_DNA-bd_sf"/>
</dbReference>
<dbReference type="Pfam" id="PF00126">
    <property type="entry name" value="HTH_1"/>
    <property type="match status" value="1"/>
</dbReference>
<dbReference type="InterPro" id="IPR036388">
    <property type="entry name" value="WH-like_DNA-bd_sf"/>
</dbReference>
<evidence type="ECO:0000313" key="7">
    <source>
        <dbReference type="Proteomes" id="UP000029986"/>
    </source>
</evidence>
<dbReference type="PANTHER" id="PTHR30126">
    <property type="entry name" value="HTH-TYPE TRANSCRIPTIONAL REGULATOR"/>
    <property type="match status" value="1"/>
</dbReference>
<sequence>MRVNLDVLLILDALEKHGSFAAAAESLFKTPAALSYMVQKFENDLSIKLLDRSGHRAKFTDTGKIVLEKGRILLSAARELEKQAVQIESGWEKELTIALDGSFPFHLLLPMIEEFYQLNCLTQLRFTHHTLSGSWEQLTQNDADIILGAINEPPTSTEFSYQMLGMLENVFVISPSHPLATADEPLDPRLICTHRAIVIGDTARFSTGQATNYLQEQERMVVYDFHNKLLALVSGLGCGFMPRHIVEPYLKTGTLVAKKTTSSRQKDLAYLGWNNASEGVASRWWREKILESELIKFMYQYEKS</sequence>
<dbReference type="InterPro" id="IPR000847">
    <property type="entry name" value="LysR_HTH_N"/>
</dbReference>
<evidence type="ECO:0000313" key="6">
    <source>
        <dbReference type="EMBL" id="AIU73669.1"/>
    </source>
</evidence>
<dbReference type="InterPro" id="IPR005119">
    <property type="entry name" value="LysR_subst-bd"/>
</dbReference>
<dbReference type="SUPFAM" id="SSF53850">
    <property type="entry name" value="Periplasmic binding protein-like II"/>
    <property type="match status" value="1"/>
</dbReference>
<dbReference type="HOGENOM" id="CLU_039613_35_1_6"/>
<comment type="similarity">
    <text evidence="1">Belongs to the LysR transcriptional regulatory family.</text>
</comment>
<evidence type="ECO:0000256" key="3">
    <source>
        <dbReference type="ARBA" id="ARBA00023125"/>
    </source>
</evidence>
<dbReference type="PROSITE" id="PS50931">
    <property type="entry name" value="HTH_LYSR"/>
    <property type="match status" value="1"/>
</dbReference>
<evidence type="ECO:0000256" key="4">
    <source>
        <dbReference type="ARBA" id="ARBA00023163"/>
    </source>
</evidence>
<protein>
    <submittedName>
        <fullName evidence="6">LysR family transcriptional regulator</fullName>
    </submittedName>
</protein>
<evidence type="ECO:0000256" key="2">
    <source>
        <dbReference type="ARBA" id="ARBA00023015"/>
    </source>
</evidence>
<dbReference type="Pfam" id="PF03466">
    <property type="entry name" value="LysR_substrate"/>
    <property type="match status" value="1"/>
</dbReference>
<keyword evidence="4" id="KW-0804">Transcription</keyword>
<dbReference type="Gene3D" id="3.40.190.290">
    <property type="match status" value="1"/>
</dbReference>
<organism evidence="6 7">
    <name type="scientific">Hafnia alvei FB1</name>
    <dbReference type="NCBI Taxonomy" id="1453496"/>
    <lineage>
        <taxon>Bacteria</taxon>
        <taxon>Pseudomonadati</taxon>
        <taxon>Pseudomonadota</taxon>
        <taxon>Gammaproteobacteria</taxon>
        <taxon>Enterobacterales</taxon>
        <taxon>Hafniaceae</taxon>
        <taxon>Hafnia</taxon>
    </lineage>
</organism>
<dbReference type="AlphaFoldDB" id="A0A097R4M1"/>
<proteinExistence type="inferred from homology"/>
<dbReference type="Proteomes" id="UP000029986">
    <property type="component" value="Chromosome"/>
</dbReference>
<keyword evidence="2" id="KW-0805">Transcription regulation</keyword>
<name>A0A097R4M1_HAFAL</name>
<accession>A0A097R4M1</accession>
<evidence type="ECO:0000256" key="1">
    <source>
        <dbReference type="ARBA" id="ARBA00009437"/>
    </source>
</evidence>
<gene>
    <name evidence="6" type="ORF">AT03_15590</name>
</gene>
<dbReference type="KEGG" id="hav:AT03_15590"/>
<dbReference type="EMBL" id="CP009706">
    <property type="protein sequence ID" value="AIU73669.1"/>
    <property type="molecule type" value="Genomic_DNA"/>
</dbReference>
<dbReference type="SUPFAM" id="SSF46785">
    <property type="entry name" value="Winged helix' DNA-binding domain"/>
    <property type="match status" value="1"/>
</dbReference>
<keyword evidence="7" id="KW-1185">Reference proteome</keyword>